<dbReference type="InterPro" id="IPR008250">
    <property type="entry name" value="ATPase_P-typ_transduc_dom_A_sf"/>
</dbReference>
<dbReference type="PRINTS" id="PR00941">
    <property type="entry name" value="CDATPASE"/>
</dbReference>
<dbReference type="InterPro" id="IPR023214">
    <property type="entry name" value="HAD_sf"/>
</dbReference>
<evidence type="ECO:0000256" key="4">
    <source>
        <dbReference type="ARBA" id="ARBA00022553"/>
    </source>
</evidence>
<dbReference type="SUPFAM" id="SSF81653">
    <property type="entry name" value="Calcium ATPase, transduction domain A"/>
    <property type="match status" value="1"/>
</dbReference>
<proteinExistence type="inferred from homology"/>
<evidence type="ECO:0000313" key="17">
    <source>
        <dbReference type="Proteomes" id="UP001224359"/>
    </source>
</evidence>
<dbReference type="Pfam" id="PF00122">
    <property type="entry name" value="E1-E2_ATPase"/>
    <property type="match status" value="1"/>
</dbReference>
<dbReference type="SFLD" id="SFLDG00002">
    <property type="entry name" value="C1.7:_P-type_atpase_like"/>
    <property type="match status" value="1"/>
</dbReference>
<evidence type="ECO:0000256" key="13">
    <source>
        <dbReference type="ARBA" id="ARBA00023136"/>
    </source>
</evidence>
<dbReference type="NCBIfam" id="TIGR01525">
    <property type="entry name" value="ATPase-IB_hvy"/>
    <property type="match status" value="1"/>
</dbReference>
<dbReference type="PROSITE" id="PS00154">
    <property type="entry name" value="ATPASE_E1_E2"/>
    <property type="match status" value="1"/>
</dbReference>
<dbReference type="InterPro" id="IPR027256">
    <property type="entry name" value="P-typ_ATPase_IB"/>
</dbReference>
<keyword evidence="4" id="KW-0597">Phosphoprotein</keyword>
<keyword evidence="7 14" id="KW-0547">Nucleotide-binding</keyword>
<dbReference type="RefSeq" id="WP_306977518.1">
    <property type="nucleotide sequence ID" value="NZ_JAUSTQ010000010.1"/>
</dbReference>
<keyword evidence="13 14" id="KW-0472">Membrane</keyword>
<evidence type="ECO:0000256" key="9">
    <source>
        <dbReference type="ARBA" id="ARBA00022842"/>
    </source>
</evidence>
<dbReference type="SFLD" id="SFLDF00027">
    <property type="entry name" value="p-type_atpase"/>
    <property type="match status" value="1"/>
</dbReference>
<name>A0ABT9VH99_9BACI</name>
<dbReference type="InterPro" id="IPR036412">
    <property type="entry name" value="HAD-like_sf"/>
</dbReference>
<organism evidence="16 17">
    <name type="scientific">Alkalibacillus salilacus</name>
    <dbReference type="NCBI Taxonomy" id="284582"/>
    <lineage>
        <taxon>Bacteria</taxon>
        <taxon>Bacillati</taxon>
        <taxon>Bacillota</taxon>
        <taxon>Bacilli</taxon>
        <taxon>Bacillales</taxon>
        <taxon>Bacillaceae</taxon>
        <taxon>Alkalibacillus</taxon>
    </lineage>
</organism>
<evidence type="ECO:0000256" key="10">
    <source>
        <dbReference type="ARBA" id="ARBA00022967"/>
    </source>
</evidence>
<keyword evidence="8 14" id="KW-0067">ATP-binding</keyword>
<keyword evidence="5 14" id="KW-0812">Transmembrane</keyword>
<keyword evidence="9" id="KW-0460">Magnesium</keyword>
<evidence type="ECO:0000313" key="16">
    <source>
        <dbReference type="EMBL" id="MDQ0160334.1"/>
    </source>
</evidence>
<feature type="domain" description="P-type ATPase A" evidence="15">
    <location>
        <begin position="117"/>
        <end position="219"/>
    </location>
</feature>
<keyword evidence="6 14" id="KW-0479">Metal-binding</keyword>
<dbReference type="EMBL" id="JAUSTQ010000010">
    <property type="protein sequence ID" value="MDQ0160334.1"/>
    <property type="molecule type" value="Genomic_DNA"/>
</dbReference>
<keyword evidence="12" id="KW-0406">Ion transport</keyword>
<dbReference type="Gene3D" id="3.40.50.1000">
    <property type="entry name" value="HAD superfamily/HAD-like"/>
    <property type="match status" value="1"/>
</dbReference>
<keyword evidence="17" id="KW-1185">Reference proteome</keyword>
<feature type="transmembrane region" description="Helical" evidence="14">
    <location>
        <begin position="239"/>
        <end position="259"/>
    </location>
</feature>
<comment type="subcellular location">
    <subcellularLocation>
        <location evidence="14">Cell membrane</location>
    </subcellularLocation>
    <subcellularLocation>
        <location evidence="1">Membrane</location>
        <topology evidence="1">Multi-pass membrane protein</topology>
    </subcellularLocation>
</comment>
<dbReference type="CDD" id="cd07551">
    <property type="entry name" value="P-type_ATPase_HM_ZosA_PfeT-like"/>
    <property type="match status" value="1"/>
</dbReference>
<dbReference type="Pfam" id="PF00702">
    <property type="entry name" value="Hydrolase"/>
    <property type="match status" value="1"/>
</dbReference>
<evidence type="ECO:0000256" key="14">
    <source>
        <dbReference type="RuleBase" id="RU362081"/>
    </source>
</evidence>
<evidence type="ECO:0000256" key="5">
    <source>
        <dbReference type="ARBA" id="ARBA00022692"/>
    </source>
</evidence>
<feature type="transmembrane region" description="Helical" evidence="14">
    <location>
        <begin position="265"/>
        <end position="289"/>
    </location>
</feature>
<sequence length="623" mass="67451">MAQKLRQHREIIMALLGGVLLVIAFLSEAWGSPALTAVFYLLTFTVGGYYKAKEGVLDLVYDKSLNVEILMIIAALGAASIGHWHEGAILIFIFSVSGAMETYANQKSERNLSSLVEMAPGEANRLNDDDSVTVVALDELNIGDRVLVKDGERVPVDGVILSGQTSVDESPITGESMPADKAAGDDVYNGTMNGTGSVVVEMTKPNKDSLFQKMIRLVEEAKENRPPTQQLIEKIEGPYVVTVLVVVGLMLLSPFVFGFNFEDVFYRAMVLLVVASPCAVVASIMPSLLSAVSTGARKGVLTKGGVYLEQLSKMAVVALDKTGTITKGEPVVTDIMTADEFDDRDVLRHIVAIENQSSHPLAEAIVRYGDTHEVHADLEIAYTESITGYGIQAGVNDETWYVGNEALIDRLGLVKDDFIKTKKALQQEGKTIMFIANGKEVAGMIAVKDEIRPEAKQLIETLNERGVKTVMITGDNDQTAQAISEEAGIDEWISECLPEQKVHEVERLRETYGSIAMVGDGINDAPAMAKADVGIAMGSGTDVAIETSDIVLMNNLLKNISMTFNLSTRLNRIVKQNLVFSVAVILLLIVTNFSQGLTLPYGVVAHEGSTILVILNGLRLLKE</sequence>
<dbReference type="Gene3D" id="2.70.150.10">
    <property type="entry name" value="Calcium-transporting ATPase, cytoplasmic transduction domain A"/>
    <property type="match status" value="1"/>
</dbReference>
<protein>
    <submittedName>
        <fullName evidence="16">Cd2+/Zn2+-exporting ATPase</fullName>
    </submittedName>
</protein>
<dbReference type="PANTHER" id="PTHR43079:SF1">
    <property type="entry name" value="CADMIUM_ZINC-TRANSPORTING ATPASE HMA1, CHLOROPLASTIC-RELATED"/>
    <property type="match status" value="1"/>
</dbReference>
<dbReference type="SFLD" id="SFLDS00003">
    <property type="entry name" value="Haloacid_Dehalogenase"/>
    <property type="match status" value="1"/>
</dbReference>
<dbReference type="InterPro" id="IPR044492">
    <property type="entry name" value="P_typ_ATPase_HD_dom"/>
</dbReference>
<dbReference type="Proteomes" id="UP001224359">
    <property type="component" value="Unassembled WGS sequence"/>
</dbReference>
<keyword evidence="10" id="KW-1278">Translocase</keyword>
<dbReference type="PANTHER" id="PTHR43079">
    <property type="entry name" value="PROBABLE CADMIUM/ZINC-TRANSPORTING ATPASE HMA1"/>
    <property type="match status" value="1"/>
</dbReference>
<feature type="transmembrane region" description="Helical" evidence="14">
    <location>
        <begin position="12"/>
        <end position="30"/>
    </location>
</feature>
<comment type="similarity">
    <text evidence="2 14">Belongs to the cation transport ATPase (P-type) (TC 3.A.3) family. Type IB subfamily.</text>
</comment>
<gene>
    <name evidence="16" type="ORF">J2S77_002337</name>
</gene>
<evidence type="ECO:0000256" key="7">
    <source>
        <dbReference type="ARBA" id="ARBA00022741"/>
    </source>
</evidence>
<keyword evidence="14" id="KW-1003">Cell membrane</keyword>
<dbReference type="InterPro" id="IPR023299">
    <property type="entry name" value="ATPase_P-typ_cyto_dom_N"/>
</dbReference>
<evidence type="ECO:0000256" key="1">
    <source>
        <dbReference type="ARBA" id="ARBA00004141"/>
    </source>
</evidence>
<dbReference type="InterPro" id="IPR001757">
    <property type="entry name" value="P_typ_ATPase"/>
</dbReference>
<keyword evidence="11 14" id="KW-1133">Transmembrane helix</keyword>
<dbReference type="NCBIfam" id="TIGR01494">
    <property type="entry name" value="ATPase_P-type"/>
    <property type="match status" value="1"/>
</dbReference>
<evidence type="ECO:0000259" key="15">
    <source>
        <dbReference type="Pfam" id="PF00122"/>
    </source>
</evidence>
<evidence type="ECO:0000256" key="2">
    <source>
        <dbReference type="ARBA" id="ARBA00006024"/>
    </source>
</evidence>
<dbReference type="InterPro" id="IPR059000">
    <property type="entry name" value="ATPase_P-type_domA"/>
</dbReference>
<dbReference type="InterPro" id="IPR051949">
    <property type="entry name" value="Cation_Transport_ATPase"/>
</dbReference>
<dbReference type="SUPFAM" id="SSF56784">
    <property type="entry name" value="HAD-like"/>
    <property type="match status" value="1"/>
</dbReference>
<keyword evidence="3" id="KW-0813">Transport</keyword>
<evidence type="ECO:0000256" key="3">
    <source>
        <dbReference type="ARBA" id="ARBA00022448"/>
    </source>
</evidence>
<dbReference type="Gene3D" id="3.40.1110.10">
    <property type="entry name" value="Calcium-transporting ATPase, cytoplasmic domain N"/>
    <property type="match status" value="1"/>
</dbReference>
<evidence type="ECO:0000256" key="6">
    <source>
        <dbReference type="ARBA" id="ARBA00022723"/>
    </source>
</evidence>
<dbReference type="InterPro" id="IPR023298">
    <property type="entry name" value="ATPase_P-typ_TM_dom_sf"/>
</dbReference>
<reference evidence="16 17" key="1">
    <citation type="submission" date="2023-07" db="EMBL/GenBank/DDBJ databases">
        <title>Genomic Encyclopedia of Type Strains, Phase IV (KMG-IV): sequencing the most valuable type-strain genomes for metagenomic binning, comparative biology and taxonomic classification.</title>
        <authorList>
            <person name="Goeker M."/>
        </authorList>
    </citation>
    <scope>NUCLEOTIDE SEQUENCE [LARGE SCALE GENOMIC DNA]</scope>
    <source>
        <strain evidence="16 17">DSM 16460</strain>
    </source>
</reference>
<comment type="caution">
    <text evidence="16">The sequence shown here is derived from an EMBL/GenBank/DDBJ whole genome shotgun (WGS) entry which is preliminary data.</text>
</comment>
<accession>A0ABT9VH99</accession>
<dbReference type="PRINTS" id="PR00119">
    <property type="entry name" value="CATATPASE"/>
</dbReference>
<dbReference type="InterPro" id="IPR018303">
    <property type="entry name" value="ATPase_P-typ_P_site"/>
</dbReference>
<evidence type="ECO:0000256" key="11">
    <source>
        <dbReference type="ARBA" id="ARBA00022989"/>
    </source>
</evidence>
<evidence type="ECO:0000256" key="8">
    <source>
        <dbReference type="ARBA" id="ARBA00022840"/>
    </source>
</evidence>
<dbReference type="NCBIfam" id="TIGR01512">
    <property type="entry name" value="ATPase-IB2_Cd"/>
    <property type="match status" value="1"/>
</dbReference>
<dbReference type="SUPFAM" id="SSF81665">
    <property type="entry name" value="Calcium ATPase, transmembrane domain M"/>
    <property type="match status" value="1"/>
</dbReference>
<feature type="transmembrane region" description="Helical" evidence="14">
    <location>
        <begin position="578"/>
        <end position="597"/>
    </location>
</feature>
<evidence type="ECO:0000256" key="12">
    <source>
        <dbReference type="ARBA" id="ARBA00023065"/>
    </source>
</evidence>